<proteinExistence type="predicted"/>
<evidence type="ECO:0000256" key="1">
    <source>
        <dbReference type="SAM" id="MobiDB-lite"/>
    </source>
</evidence>
<dbReference type="Proteomes" id="UP001500683">
    <property type="component" value="Unassembled WGS sequence"/>
</dbReference>
<evidence type="ECO:0000313" key="3">
    <source>
        <dbReference type="Proteomes" id="UP001500683"/>
    </source>
</evidence>
<organism evidence="2 3">
    <name type="scientific">Actinomadura miaoliensis</name>
    <dbReference type="NCBI Taxonomy" id="430685"/>
    <lineage>
        <taxon>Bacteria</taxon>
        <taxon>Bacillati</taxon>
        <taxon>Actinomycetota</taxon>
        <taxon>Actinomycetes</taxon>
        <taxon>Streptosporangiales</taxon>
        <taxon>Thermomonosporaceae</taxon>
        <taxon>Actinomadura</taxon>
    </lineage>
</organism>
<accession>A0ABP7VY62</accession>
<gene>
    <name evidence="2" type="ORF">GCM10022214_38330</name>
</gene>
<reference evidence="3" key="1">
    <citation type="journal article" date="2019" name="Int. J. Syst. Evol. Microbiol.">
        <title>The Global Catalogue of Microorganisms (GCM) 10K type strain sequencing project: providing services to taxonomists for standard genome sequencing and annotation.</title>
        <authorList>
            <consortium name="The Broad Institute Genomics Platform"/>
            <consortium name="The Broad Institute Genome Sequencing Center for Infectious Disease"/>
            <person name="Wu L."/>
            <person name="Ma J."/>
        </authorList>
    </citation>
    <scope>NUCLEOTIDE SEQUENCE [LARGE SCALE GENOMIC DNA]</scope>
    <source>
        <strain evidence="3">JCM 16702</strain>
    </source>
</reference>
<comment type="caution">
    <text evidence="2">The sequence shown here is derived from an EMBL/GenBank/DDBJ whole genome shotgun (WGS) entry which is preliminary data.</text>
</comment>
<protein>
    <submittedName>
        <fullName evidence="2">Uncharacterized protein</fullName>
    </submittedName>
</protein>
<dbReference type="RefSeq" id="WP_344948987.1">
    <property type="nucleotide sequence ID" value="NZ_BAAAZG010000023.1"/>
</dbReference>
<name>A0ABP7VY62_9ACTN</name>
<dbReference type="EMBL" id="BAAAZG010000023">
    <property type="protein sequence ID" value="GAA4077039.1"/>
    <property type="molecule type" value="Genomic_DNA"/>
</dbReference>
<keyword evidence="3" id="KW-1185">Reference proteome</keyword>
<sequence length="139" mass="15148">MNERSRAMPENDIISLRLRQHAEIGRLFAELEASTGRQRTAAFHRLRRLLTALETVEEDLLHPVAGHDGEQVEASLPVGIQATPILPGVSGLEFDDSRHGQRPVHLGAGIFDLSAQKKEGKCSEVAPAASDSPGELMHQ</sequence>
<evidence type="ECO:0000313" key="2">
    <source>
        <dbReference type="EMBL" id="GAA4077039.1"/>
    </source>
</evidence>
<feature type="region of interest" description="Disordered" evidence="1">
    <location>
        <begin position="117"/>
        <end position="139"/>
    </location>
</feature>